<dbReference type="GO" id="GO:0046872">
    <property type="term" value="F:metal ion binding"/>
    <property type="evidence" value="ECO:0007669"/>
    <property type="project" value="UniProtKB-KW"/>
</dbReference>
<gene>
    <name evidence="13" type="primary">cylP</name>
</gene>
<feature type="transmembrane region" description="Helical" evidence="11">
    <location>
        <begin position="431"/>
        <end position="457"/>
    </location>
</feature>
<keyword evidence="8" id="KW-0408">Iron</keyword>
<organism evidence="13">
    <name type="scientific">Cylindrospermum licheniforme UTEX B 2014</name>
    <dbReference type="NCBI Taxonomy" id="379530"/>
    <lineage>
        <taxon>Bacteria</taxon>
        <taxon>Bacillati</taxon>
        <taxon>Cyanobacteriota</taxon>
        <taxon>Cyanophyceae</taxon>
        <taxon>Nostocales</taxon>
        <taxon>Nostocaceae</taxon>
        <taxon>Cylindrospermum</taxon>
    </lineage>
</organism>
<dbReference type="InterPro" id="IPR013626">
    <property type="entry name" value="PaO"/>
</dbReference>
<dbReference type="GO" id="GO:0016705">
    <property type="term" value="F:oxidoreductase activity, acting on paired donors, with incorporation or reduction of molecular oxygen"/>
    <property type="evidence" value="ECO:0007669"/>
    <property type="project" value="UniProtKB-ARBA"/>
</dbReference>
<protein>
    <submittedName>
        <fullName evidence="13">CylP</fullName>
    </submittedName>
</protein>
<dbReference type="PROSITE" id="PS51296">
    <property type="entry name" value="RIESKE"/>
    <property type="match status" value="1"/>
</dbReference>
<keyword evidence="4" id="KW-0479">Metal-binding</keyword>
<dbReference type="EMBL" id="KX682397">
    <property type="protein sequence ID" value="ARU81130.1"/>
    <property type="molecule type" value="Genomic_DNA"/>
</dbReference>
<comment type="subcellular location">
    <subcellularLocation>
        <location evidence="1">Membrane</location>
    </subcellularLocation>
</comment>
<dbReference type="GO" id="GO:0005737">
    <property type="term" value="C:cytoplasm"/>
    <property type="evidence" value="ECO:0007669"/>
    <property type="project" value="TreeGrafter"/>
</dbReference>
<feature type="transmembrane region" description="Helical" evidence="11">
    <location>
        <begin position="477"/>
        <end position="495"/>
    </location>
</feature>
<evidence type="ECO:0000256" key="7">
    <source>
        <dbReference type="ARBA" id="ARBA00023002"/>
    </source>
</evidence>
<dbReference type="InterPro" id="IPR036922">
    <property type="entry name" value="Rieske_2Fe-2S_sf"/>
</dbReference>
<accession>A0A1Y0K730</accession>
<dbReference type="GO" id="GO:0016020">
    <property type="term" value="C:membrane"/>
    <property type="evidence" value="ECO:0007669"/>
    <property type="project" value="UniProtKB-SubCell"/>
</dbReference>
<keyword evidence="6 11" id="KW-1133">Transmembrane helix</keyword>
<evidence type="ECO:0000256" key="4">
    <source>
        <dbReference type="ARBA" id="ARBA00022723"/>
    </source>
</evidence>
<evidence type="ECO:0000256" key="5">
    <source>
        <dbReference type="ARBA" id="ARBA00022946"/>
    </source>
</evidence>
<keyword evidence="7" id="KW-0560">Oxidoreductase</keyword>
<feature type="domain" description="Rieske" evidence="12">
    <location>
        <begin position="42"/>
        <end position="153"/>
    </location>
</feature>
<evidence type="ECO:0000256" key="6">
    <source>
        <dbReference type="ARBA" id="ARBA00022989"/>
    </source>
</evidence>
<keyword evidence="5" id="KW-0809">Transit peptide</keyword>
<keyword evidence="10 11" id="KW-0472">Membrane</keyword>
<dbReference type="Gene3D" id="2.102.10.10">
    <property type="entry name" value="Rieske [2Fe-2S] iron-sulphur domain"/>
    <property type="match status" value="1"/>
</dbReference>
<evidence type="ECO:0000259" key="12">
    <source>
        <dbReference type="PROSITE" id="PS51296"/>
    </source>
</evidence>
<dbReference type="SUPFAM" id="SSF50022">
    <property type="entry name" value="ISP domain"/>
    <property type="match status" value="1"/>
</dbReference>
<dbReference type="Pfam" id="PF08417">
    <property type="entry name" value="PaO"/>
    <property type="match status" value="1"/>
</dbReference>
<evidence type="ECO:0000256" key="11">
    <source>
        <dbReference type="SAM" id="Phobius"/>
    </source>
</evidence>
<keyword evidence="2 11" id="KW-0812">Transmembrane</keyword>
<name>A0A1Y0K730_9NOST</name>
<dbReference type="PANTHER" id="PTHR21266:SF32">
    <property type="entry name" value="CHOLESTEROL 7-DESATURASE NVD"/>
    <property type="match status" value="1"/>
</dbReference>
<evidence type="ECO:0000256" key="9">
    <source>
        <dbReference type="ARBA" id="ARBA00023014"/>
    </source>
</evidence>
<dbReference type="Gene3D" id="3.90.380.10">
    <property type="entry name" value="Naphthalene 1,2-dioxygenase Alpha Subunit, Chain A, domain 1"/>
    <property type="match status" value="1"/>
</dbReference>
<evidence type="ECO:0000256" key="3">
    <source>
        <dbReference type="ARBA" id="ARBA00022714"/>
    </source>
</evidence>
<dbReference type="AlphaFoldDB" id="A0A1Y0K730"/>
<dbReference type="Pfam" id="PF00355">
    <property type="entry name" value="Rieske"/>
    <property type="match status" value="1"/>
</dbReference>
<sequence>MYQINLIKRIIMTENITSQSAVNIESTKVNGTEEKFQWTKQWYPVAIAECLDPSRPQAIELLGKNFVLWRDKQGKWICFEDLCPHRLVRLSEGRVESDGTLLCAYHAWRFNTEGKCVSMPQSKDEETEARNCASSRSCVTVYPLQERQGLLWLWPESGSQALIESKLKEPRVIPELEESPERVVNKSAWNFRDLPYGWDYFIENIADPAHVPVSHHNIMGSRYKDANYFDMVSVRKLSTQEGFSFETKPTPPDIETLINDFQPPCLMRVYSVDKSGCKYILTLYGVPIRPGWTRLIGNQIFVKNEKGEVPKKGLGFFALPMPIWLTHILSSMLLHQDSVFLHYQEKFMAQSPQEKWLAKVYTPNPSDKMVITFRQWWEKRAGGEIPWDKNCNQQLPPPEQDKRKLFDVWNTHTKDCYSCQKALKNINRLSLAAYLVSIVCLSWGIIADVRYIAFKAIQLSVSREMFSSVLSWVPPQSFWLAVIGAALFALTGYLLKKLTRLFYVYEFEHFHND</sequence>
<keyword evidence="3" id="KW-0001">2Fe-2S</keyword>
<evidence type="ECO:0000256" key="8">
    <source>
        <dbReference type="ARBA" id="ARBA00023004"/>
    </source>
</evidence>
<evidence type="ECO:0000256" key="1">
    <source>
        <dbReference type="ARBA" id="ARBA00004370"/>
    </source>
</evidence>
<proteinExistence type="predicted"/>
<evidence type="ECO:0000256" key="10">
    <source>
        <dbReference type="ARBA" id="ARBA00023136"/>
    </source>
</evidence>
<dbReference type="SUPFAM" id="SSF55961">
    <property type="entry name" value="Bet v1-like"/>
    <property type="match status" value="1"/>
</dbReference>
<dbReference type="GO" id="GO:0010277">
    <property type="term" value="F:chlorophyllide a oxygenase activity"/>
    <property type="evidence" value="ECO:0007669"/>
    <property type="project" value="InterPro"/>
</dbReference>
<dbReference type="PANTHER" id="PTHR21266">
    <property type="entry name" value="IRON-SULFUR DOMAIN CONTAINING PROTEIN"/>
    <property type="match status" value="1"/>
</dbReference>
<evidence type="ECO:0000256" key="2">
    <source>
        <dbReference type="ARBA" id="ARBA00022692"/>
    </source>
</evidence>
<keyword evidence="9" id="KW-0411">Iron-sulfur</keyword>
<reference evidence="13" key="1">
    <citation type="journal article" date="2017" name="Nat. Chem. Biol.">
        <title>A new strategy for enzymatic aromatic ring alkylation in cylindrocyclophane biosynthesis.</title>
        <authorList>
            <person name="Nakamura H."/>
            <person name="Schultz E.E."/>
            <person name="Balskus E.P."/>
        </authorList>
    </citation>
    <scope>NUCLEOTIDE SEQUENCE</scope>
</reference>
<dbReference type="GO" id="GO:0051537">
    <property type="term" value="F:2 iron, 2 sulfur cluster binding"/>
    <property type="evidence" value="ECO:0007669"/>
    <property type="project" value="UniProtKB-KW"/>
</dbReference>
<evidence type="ECO:0000313" key="13">
    <source>
        <dbReference type="EMBL" id="ARU81130.1"/>
    </source>
</evidence>
<dbReference type="InterPro" id="IPR017941">
    <property type="entry name" value="Rieske_2Fe-2S"/>
</dbReference>
<dbReference type="InterPro" id="IPR050584">
    <property type="entry name" value="Cholesterol_7-desaturase"/>
</dbReference>